<feature type="transmembrane region" description="Helical" evidence="6">
    <location>
        <begin position="100"/>
        <end position="123"/>
    </location>
</feature>
<dbReference type="EMBL" id="PDJF01000001">
    <property type="protein sequence ID" value="PFG28043.1"/>
    <property type="molecule type" value="Genomic_DNA"/>
</dbReference>
<feature type="transmembrane region" description="Helical" evidence="6">
    <location>
        <begin position="53"/>
        <end position="68"/>
    </location>
</feature>
<feature type="transmembrane region" description="Helical" evidence="6">
    <location>
        <begin position="468"/>
        <end position="491"/>
    </location>
</feature>
<name>A0A2A9DN63_9CORY</name>
<evidence type="ECO:0000313" key="8">
    <source>
        <dbReference type="Proteomes" id="UP000221653"/>
    </source>
</evidence>
<evidence type="ECO:0000256" key="4">
    <source>
        <dbReference type="ARBA" id="ARBA00022989"/>
    </source>
</evidence>
<dbReference type="AlphaFoldDB" id="A0A2A9DN63"/>
<dbReference type="PIRSF" id="PIRSF002457">
    <property type="entry name" value="DASS"/>
    <property type="match status" value="1"/>
</dbReference>
<feature type="transmembrane region" description="Helical" evidence="6">
    <location>
        <begin position="386"/>
        <end position="404"/>
    </location>
</feature>
<comment type="similarity">
    <text evidence="2">Belongs to the SLC13A/DASS transporter (TC 2.A.47) family. DIT1 subfamily.</text>
</comment>
<reference evidence="7 8" key="1">
    <citation type="submission" date="2017-10" db="EMBL/GenBank/DDBJ databases">
        <title>Sequencing the genomes of 1000 actinobacteria strains.</title>
        <authorList>
            <person name="Klenk H.-P."/>
        </authorList>
    </citation>
    <scope>NUCLEOTIDE SEQUENCE [LARGE SCALE GENOMIC DNA]</scope>
    <source>
        <strain evidence="7 8">DSM 20688</strain>
    </source>
</reference>
<feature type="transmembrane region" description="Helical" evidence="6">
    <location>
        <begin position="350"/>
        <end position="374"/>
    </location>
</feature>
<protein>
    <submittedName>
        <fullName evidence="7">DASS family divalent anion:Na+ symporter</fullName>
    </submittedName>
</protein>
<evidence type="ECO:0000256" key="1">
    <source>
        <dbReference type="ARBA" id="ARBA00004141"/>
    </source>
</evidence>
<keyword evidence="8" id="KW-1185">Reference proteome</keyword>
<gene>
    <name evidence="7" type="ORF">ATK06_1126</name>
</gene>
<evidence type="ECO:0000256" key="3">
    <source>
        <dbReference type="ARBA" id="ARBA00022692"/>
    </source>
</evidence>
<evidence type="ECO:0000256" key="6">
    <source>
        <dbReference type="SAM" id="Phobius"/>
    </source>
</evidence>
<dbReference type="InterPro" id="IPR001898">
    <property type="entry name" value="SLC13A/DASS"/>
</dbReference>
<accession>A0A2A9DN63</accession>
<feature type="transmembrane region" description="Helical" evidence="6">
    <location>
        <begin position="200"/>
        <end position="223"/>
    </location>
</feature>
<dbReference type="GO" id="GO:0022857">
    <property type="term" value="F:transmembrane transporter activity"/>
    <property type="evidence" value="ECO:0007669"/>
    <property type="project" value="InterPro"/>
</dbReference>
<dbReference type="NCBIfam" id="TIGR00785">
    <property type="entry name" value="dass"/>
    <property type="match status" value="1"/>
</dbReference>
<comment type="caution">
    <text evidence="7">The sequence shown here is derived from an EMBL/GenBank/DDBJ whole genome shotgun (WGS) entry which is preliminary data.</text>
</comment>
<feature type="transmembrane region" description="Helical" evidence="6">
    <location>
        <begin position="287"/>
        <end position="308"/>
    </location>
</feature>
<dbReference type="GO" id="GO:0016020">
    <property type="term" value="C:membrane"/>
    <property type="evidence" value="ECO:0007669"/>
    <property type="project" value="UniProtKB-SubCell"/>
</dbReference>
<comment type="subcellular location">
    <subcellularLocation>
        <location evidence="1">Membrane</location>
        <topology evidence="1">Multi-pass membrane protein</topology>
    </subcellularLocation>
</comment>
<dbReference type="InterPro" id="IPR030676">
    <property type="entry name" value="CitT-rel"/>
</dbReference>
<keyword evidence="3 6" id="KW-0812">Transmembrane</keyword>
<sequence>MSSAAPTTNRFEGVHAPAPSFWKESAWRFGIPLVLFAALWFSPHPEALSDEAWRMFGLFVATILAIILKPMPMGAVTIIFMIIGVLTGIIPLTAPKDDPGSAYALMGFGNGTIWLIVMAFLISRGFVKTGLGRRIALYFVSKVGGKMLGVSYGLAMADFVLSPAIPSATARGGGIMAPIMKSVAQTYDSEPGPTRRRAGAFLALNVGQVNAITCAMFLTAMAGNPLIASLAGQFDVEITWTNWALGAIVPGLCALIIVPYVVYLIYPPELKETPEAKAMAARQVKDLGPLTYGEKMLAATFVVLLLLWTVGDLVLGISATTTAFVGVIILLVTNVLTWEDVISEKAAWDTMVWFAVLYMMATALSQYGFIGWISQAIADGLGGMNWVLALVLLVIIYFFSHYLFASATAHISAMYVAFLGAAIALGAPPLMAALVLAYTSNIFTSLTQYAGGASPTLFGMKYITVGEWWRTAAIAGMVSLTIWIVIGGMWMKLIGFW</sequence>
<dbReference type="RefSeq" id="WP_098388975.1">
    <property type="nucleotide sequence ID" value="NZ_LS483404.1"/>
</dbReference>
<keyword evidence="5 6" id="KW-0472">Membrane</keyword>
<proteinExistence type="inferred from homology"/>
<dbReference type="STRING" id="1724.GCA_001044175_02208"/>
<dbReference type="Proteomes" id="UP000221653">
    <property type="component" value="Unassembled WGS sequence"/>
</dbReference>
<feature type="transmembrane region" description="Helical" evidence="6">
    <location>
        <begin position="314"/>
        <end position="338"/>
    </location>
</feature>
<evidence type="ECO:0000256" key="2">
    <source>
        <dbReference type="ARBA" id="ARBA00007349"/>
    </source>
</evidence>
<feature type="transmembrane region" description="Helical" evidence="6">
    <location>
        <begin position="416"/>
        <end position="438"/>
    </location>
</feature>
<feature type="transmembrane region" description="Helical" evidence="6">
    <location>
        <begin position="243"/>
        <end position="266"/>
    </location>
</feature>
<dbReference type="OrthoDB" id="3170849at2"/>
<feature type="transmembrane region" description="Helical" evidence="6">
    <location>
        <begin position="75"/>
        <end position="94"/>
    </location>
</feature>
<keyword evidence="4 6" id="KW-1133">Transmembrane helix</keyword>
<feature type="transmembrane region" description="Helical" evidence="6">
    <location>
        <begin position="25"/>
        <end position="41"/>
    </location>
</feature>
<evidence type="ECO:0000313" key="7">
    <source>
        <dbReference type="EMBL" id="PFG28043.1"/>
    </source>
</evidence>
<dbReference type="Pfam" id="PF00939">
    <property type="entry name" value="Na_sulph_symp"/>
    <property type="match status" value="1"/>
</dbReference>
<evidence type="ECO:0000256" key="5">
    <source>
        <dbReference type="ARBA" id="ARBA00023136"/>
    </source>
</evidence>
<dbReference type="PANTHER" id="PTHR42826">
    <property type="entry name" value="DICARBOXYLATE TRANSPORTER 2.1, CHLOROPLASTIC"/>
    <property type="match status" value="1"/>
</dbReference>
<organism evidence="7 8">
    <name type="scientific">Corynebacterium renale</name>
    <dbReference type="NCBI Taxonomy" id="1724"/>
    <lineage>
        <taxon>Bacteria</taxon>
        <taxon>Bacillati</taxon>
        <taxon>Actinomycetota</taxon>
        <taxon>Actinomycetes</taxon>
        <taxon>Mycobacteriales</taxon>
        <taxon>Corynebacteriaceae</taxon>
        <taxon>Corynebacterium</taxon>
    </lineage>
</organism>